<feature type="domain" description="Pherophorin" evidence="2">
    <location>
        <begin position="17"/>
        <end position="118"/>
    </location>
</feature>
<feature type="compositionally biased region" description="Pro residues" evidence="1">
    <location>
        <begin position="143"/>
        <end position="167"/>
    </location>
</feature>
<dbReference type="OrthoDB" id="559817at2759"/>
<protein>
    <recommendedName>
        <fullName evidence="2">Pherophorin domain-containing protein</fullName>
    </recommendedName>
</protein>
<reference evidence="3 4" key="1">
    <citation type="submission" date="2017-08" db="EMBL/GenBank/DDBJ databases">
        <title>Acidophilic green algal genome provides insights into adaptation to an acidic environment.</title>
        <authorList>
            <person name="Hirooka S."/>
            <person name="Hirose Y."/>
            <person name="Kanesaki Y."/>
            <person name="Higuchi S."/>
            <person name="Fujiwara T."/>
            <person name="Onuma R."/>
            <person name="Era A."/>
            <person name="Ohbayashi R."/>
            <person name="Uzuka A."/>
            <person name="Nozaki H."/>
            <person name="Yoshikawa H."/>
            <person name="Miyagishima S.Y."/>
        </authorList>
    </citation>
    <scope>NUCLEOTIDE SEQUENCE [LARGE SCALE GENOMIC DNA]</scope>
    <source>
        <strain evidence="3 4">NIES-2499</strain>
    </source>
</reference>
<dbReference type="AlphaFoldDB" id="A0A250X4D8"/>
<name>A0A250X4D8_9CHLO</name>
<sequence>MFYISLLLATPRPSTPTACSVSNVGKVEWNVAPNQNGCITFAATGVRLDQNHSVSYTILLNNRGLLKLTDMNYTQAQISAAGNAIPLFLQLSSTCNPNALFDRGYNKFSVFNSIHTCCNPGLLLNTPPPPPPPLFAPFTPAAQSPPPPPSPLPPPSPPSPPHPPPSPPFPPLQGAFPYCQCNPSLTASPWRTSLLSLIQTPSSQLVTLNISANPYIACTQAMQKLEINLGSLAASNFYKGSFMNAFISGRSFDAIYWQTSVPTVKFTSLDVPCSVGINGTTLTFEVVNYSLSQICGNKPQCQYAAYDAPGSIGHCPIGFFSAQPTASG</sequence>
<dbReference type="InterPro" id="IPR024616">
    <property type="entry name" value="Pherophorin"/>
</dbReference>
<proteinExistence type="predicted"/>
<organism evidence="3 4">
    <name type="scientific">Chlamydomonas eustigma</name>
    <dbReference type="NCBI Taxonomy" id="1157962"/>
    <lineage>
        <taxon>Eukaryota</taxon>
        <taxon>Viridiplantae</taxon>
        <taxon>Chlorophyta</taxon>
        <taxon>core chlorophytes</taxon>
        <taxon>Chlorophyceae</taxon>
        <taxon>CS clade</taxon>
        <taxon>Chlamydomonadales</taxon>
        <taxon>Chlamydomonadaceae</taxon>
        <taxon>Chlamydomonas</taxon>
    </lineage>
</organism>
<comment type="caution">
    <text evidence="3">The sequence shown here is derived from an EMBL/GenBank/DDBJ whole genome shotgun (WGS) entry which is preliminary data.</text>
</comment>
<evidence type="ECO:0000313" key="4">
    <source>
        <dbReference type="Proteomes" id="UP000232323"/>
    </source>
</evidence>
<feature type="region of interest" description="Disordered" evidence="1">
    <location>
        <begin position="129"/>
        <end position="167"/>
    </location>
</feature>
<gene>
    <name evidence="3" type="ORF">CEUSTIGMA_g5064.t1</name>
</gene>
<evidence type="ECO:0000256" key="1">
    <source>
        <dbReference type="SAM" id="MobiDB-lite"/>
    </source>
</evidence>
<feature type="domain" description="Pherophorin" evidence="2">
    <location>
        <begin position="176"/>
        <end position="313"/>
    </location>
</feature>
<dbReference type="EMBL" id="BEGY01000026">
    <property type="protein sequence ID" value="GAX77620.1"/>
    <property type="molecule type" value="Genomic_DNA"/>
</dbReference>
<dbReference type="Pfam" id="PF12499">
    <property type="entry name" value="DUF3707"/>
    <property type="match status" value="2"/>
</dbReference>
<evidence type="ECO:0000259" key="2">
    <source>
        <dbReference type="Pfam" id="PF12499"/>
    </source>
</evidence>
<dbReference type="Proteomes" id="UP000232323">
    <property type="component" value="Unassembled WGS sequence"/>
</dbReference>
<keyword evidence="4" id="KW-1185">Reference proteome</keyword>
<accession>A0A250X4D8</accession>
<evidence type="ECO:0000313" key="3">
    <source>
        <dbReference type="EMBL" id="GAX77620.1"/>
    </source>
</evidence>